<reference evidence="1 2" key="1">
    <citation type="submission" date="2014-04" db="EMBL/GenBank/DDBJ databases">
        <authorList>
            <consortium name="DOE Joint Genome Institute"/>
            <person name="Kuo A."/>
            <person name="Tarkka M."/>
            <person name="Buscot F."/>
            <person name="Kohler A."/>
            <person name="Nagy L.G."/>
            <person name="Floudas D."/>
            <person name="Copeland A."/>
            <person name="Barry K.W."/>
            <person name="Cichocki N."/>
            <person name="Veneault-Fourrey C."/>
            <person name="LaButti K."/>
            <person name="Lindquist E.A."/>
            <person name="Lipzen A."/>
            <person name="Lundell T."/>
            <person name="Morin E."/>
            <person name="Murat C."/>
            <person name="Sun H."/>
            <person name="Tunlid A."/>
            <person name="Henrissat B."/>
            <person name="Grigoriev I.V."/>
            <person name="Hibbett D.S."/>
            <person name="Martin F."/>
            <person name="Nordberg H.P."/>
            <person name="Cantor M.N."/>
            <person name="Hua S.X."/>
        </authorList>
    </citation>
    <scope>NUCLEOTIDE SEQUENCE [LARGE SCALE GENOMIC DNA]</scope>
    <source>
        <strain evidence="1 2">F 1598</strain>
    </source>
</reference>
<dbReference type="OrthoDB" id="2935770at2759"/>
<accession>A0A0C3EIY5</accession>
<sequence>MANNASSAFLATSNWKWDAGQIVAYIREKCTDFSAERIEKIDKNGKADLRAVYNKIIVPSLQQGSPFLGKSDELIFITVRTKHKIDEKYIDIPITDFYTALGKYRTLYHE</sequence>
<dbReference type="EMBL" id="KN833120">
    <property type="protein sequence ID" value="KIM72585.1"/>
    <property type="molecule type" value="Genomic_DNA"/>
</dbReference>
<evidence type="ECO:0000313" key="1">
    <source>
        <dbReference type="EMBL" id="KIM72585.1"/>
    </source>
</evidence>
<dbReference type="InParanoid" id="A0A0C3EIY5"/>
<organism evidence="1 2">
    <name type="scientific">Piloderma croceum (strain F 1598)</name>
    <dbReference type="NCBI Taxonomy" id="765440"/>
    <lineage>
        <taxon>Eukaryota</taxon>
        <taxon>Fungi</taxon>
        <taxon>Dikarya</taxon>
        <taxon>Basidiomycota</taxon>
        <taxon>Agaricomycotina</taxon>
        <taxon>Agaricomycetes</taxon>
        <taxon>Agaricomycetidae</taxon>
        <taxon>Atheliales</taxon>
        <taxon>Atheliaceae</taxon>
        <taxon>Piloderma</taxon>
    </lineage>
</organism>
<gene>
    <name evidence="1" type="ORF">PILCRDRAFT_15992</name>
</gene>
<name>A0A0C3EIY5_PILCF</name>
<dbReference type="HOGENOM" id="CLU_2172011_0_0_1"/>
<protein>
    <submittedName>
        <fullName evidence="1">Uncharacterized protein</fullName>
    </submittedName>
</protein>
<evidence type="ECO:0000313" key="2">
    <source>
        <dbReference type="Proteomes" id="UP000054166"/>
    </source>
</evidence>
<reference evidence="2" key="2">
    <citation type="submission" date="2015-01" db="EMBL/GenBank/DDBJ databases">
        <title>Evolutionary Origins and Diversification of the Mycorrhizal Mutualists.</title>
        <authorList>
            <consortium name="DOE Joint Genome Institute"/>
            <consortium name="Mycorrhizal Genomics Consortium"/>
            <person name="Kohler A."/>
            <person name="Kuo A."/>
            <person name="Nagy L.G."/>
            <person name="Floudas D."/>
            <person name="Copeland A."/>
            <person name="Barry K.W."/>
            <person name="Cichocki N."/>
            <person name="Veneault-Fourrey C."/>
            <person name="LaButti K."/>
            <person name="Lindquist E.A."/>
            <person name="Lipzen A."/>
            <person name="Lundell T."/>
            <person name="Morin E."/>
            <person name="Murat C."/>
            <person name="Riley R."/>
            <person name="Ohm R."/>
            <person name="Sun H."/>
            <person name="Tunlid A."/>
            <person name="Henrissat B."/>
            <person name="Grigoriev I.V."/>
            <person name="Hibbett D.S."/>
            <person name="Martin F."/>
        </authorList>
    </citation>
    <scope>NUCLEOTIDE SEQUENCE [LARGE SCALE GENOMIC DNA]</scope>
    <source>
        <strain evidence="2">F 1598</strain>
    </source>
</reference>
<proteinExistence type="predicted"/>
<dbReference type="AlphaFoldDB" id="A0A0C3EIY5"/>
<keyword evidence="2" id="KW-1185">Reference proteome</keyword>
<dbReference type="Proteomes" id="UP000054166">
    <property type="component" value="Unassembled WGS sequence"/>
</dbReference>